<dbReference type="SUPFAM" id="SSF53756">
    <property type="entry name" value="UDP-Glycosyltransferase/glycogen phosphorylase"/>
    <property type="match status" value="1"/>
</dbReference>
<dbReference type="GO" id="GO:0016757">
    <property type="term" value="F:glycosyltransferase activity"/>
    <property type="evidence" value="ECO:0007669"/>
    <property type="project" value="UniProtKB-KW"/>
</dbReference>
<proteinExistence type="predicted"/>
<dbReference type="InterPro" id="IPR001296">
    <property type="entry name" value="Glyco_trans_1"/>
</dbReference>
<keyword evidence="2" id="KW-0808">Transferase</keyword>
<dbReference type="RefSeq" id="WP_145268249.1">
    <property type="nucleotide sequence ID" value="NZ_CP036426.1"/>
</dbReference>
<feature type="domain" description="Glycosyl transferase family 1" evidence="1">
    <location>
        <begin position="196"/>
        <end position="360"/>
    </location>
</feature>
<dbReference type="Gene3D" id="3.40.50.2000">
    <property type="entry name" value="Glycogen Phosphorylase B"/>
    <property type="match status" value="2"/>
</dbReference>
<evidence type="ECO:0000313" key="2">
    <source>
        <dbReference type="EMBL" id="QDV33826.1"/>
    </source>
</evidence>
<dbReference type="CDD" id="cd03801">
    <property type="entry name" value="GT4_PimA-like"/>
    <property type="match status" value="1"/>
</dbReference>
<dbReference type="PANTHER" id="PTHR45947:SF3">
    <property type="entry name" value="SULFOQUINOVOSYL TRANSFERASE SQD2"/>
    <property type="match status" value="1"/>
</dbReference>
<dbReference type="Pfam" id="PF00534">
    <property type="entry name" value="Glycos_transf_1"/>
    <property type="match status" value="1"/>
</dbReference>
<keyword evidence="3" id="KW-1185">Reference proteome</keyword>
<gene>
    <name evidence="2" type="primary">kanE_3</name>
    <name evidence="2" type="ORF">ElP_17050</name>
</gene>
<dbReference type="PANTHER" id="PTHR45947">
    <property type="entry name" value="SULFOQUINOVOSYL TRANSFERASE SQD2"/>
    <property type="match status" value="1"/>
</dbReference>
<evidence type="ECO:0000259" key="1">
    <source>
        <dbReference type="Pfam" id="PF00534"/>
    </source>
</evidence>
<accession>A0A518GYY5</accession>
<dbReference type="Proteomes" id="UP000317835">
    <property type="component" value="Chromosome"/>
</dbReference>
<dbReference type="OrthoDB" id="9811902at2"/>
<keyword evidence="2" id="KW-0328">Glycosyltransferase</keyword>
<organism evidence="2 3">
    <name type="scientific">Tautonia plasticadhaerens</name>
    <dbReference type="NCBI Taxonomy" id="2527974"/>
    <lineage>
        <taxon>Bacteria</taxon>
        <taxon>Pseudomonadati</taxon>
        <taxon>Planctomycetota</taxon>
        <taxon>Planctomycetia</taxon>
        <taxon>Isosphaerales</taxon>
        <taxon>Isosphaeraceae</taxon>
        <taxon>Tautonia</taxon>
    </lineage>
</organism>
<name>A0A518GYY5_9BACT</name>
<dbReference type="InterPro" id="IPR050194">
    <property type="entry name" value="Glycosyltransferase_grp1"/>
</dbReference>
<dbReference type="KEGG" id="tpla:ElP_17050"/>
<evidence type="ECO:0000313" key="3">
    <source>
        <dbReference type="Proteomes" id="UP000317835"/>
    </source>
</evidence>
<dbReference type="EMBL" id="CP036426">
    <property type="protein sequence ID" value="QDV33826.1"/>
    <property type="molecule type" value="Genomic_DNA"/>
</dbReference>
<dbReference type="AlphaFoldDB" id="A0A518GYY5"/>
<reference evidence="2 3" key="1">
    <citation type="submission" date="2019-02" db="EMBL/GenBank/DDBJ databases">
        <title>Deep-cultivation of Planctomycetes and their phenomic and genomic characterization uncovers novel biology.</title>
        <authorList>
            <person name="Wiegand S."/>
            <person name="Jogler M."/>
            <person name="Boedeker C."/>
            <person name="Pinto D."/>
            <person name="Vollmers J."/>
            <person name="Rivas-Marin E."/>
            <person name="Kohn T."/>
            <person name="Peeters S.H."/>
            <person name="Heuer A."/>
            <person name="Rast P."/>
            <person name="Oberbeckmann S."/>
            <person name="Bunk B."/>
            <person name="Jeske O."/>
            <person name="Meyerdierks A."/>
            <person name="Storesund J.E."/>
            <person name="Kallscheuer N."/>
            <person name="Luecker S."/>
            <person name="Lage O.M."/>
            <person name="Pohl T."/>
            <person name="Merkel B.J."/>
            <person name="Hornburger P."/>
            <person name="Mueller R.-W."/>
            <person name="Bruemmer F."/>
            <person name="Labrenz M."/>
            <person name="Spormann A.M."/>
            <person name="Op den Camp H."/>
            <person name="Overmann J."/>
            <person name="Amann R."/>
            <person name="Jetten M.S.M."/>
            <person name="Mascher T."/>
            <person name="Medema M.H."/>
            <person name="Devos D.P."/>
            <person name="Kaster A.-K."/>
            <person name="Ovreas L."/>
            <person name="Rohde M."/>
            <person name="Galperin M.Y."/>
            <person name="Jogler C."/>
        </authorList>
    </citation>
    <scope>NUCLEOTIDE SEQUENCE [LARGE SCALE GENOMIC DNA]</scope>
    <source>
        <strain evidence="2 3">ElP</strain>
    </source>
</reference>
<sequence>MDLAISFTNLGPYHLARLRAAAILLSRQGGTLTAYETASVERLYPWQVATREEPFRRVVLFPDRALEDVPSGDCAMAMEEALDRDRPDAVAATGYVRPEALAAARWARKTGRASVLLSESQEIDRPRPWWKEAVKRRRLRLFDSALVGGESHRAYLETLGMPGDRIALGYNAVDNVSYAARAQASRRSPEGAAGRPGRPYFLSVCRFAREKNLPALIDAYARYRGAVGEASAWDLVLCGGGPEADEVARAISRSGAGGSIHRPGFLQADRLAPWYAFASAFVLASRSEPWGLVVNEAAACGLPLLVSDRAGAAGTLVPDPAGTTGMRFDPTRVASIAGALQWMASRTDEQREAMGRRAAEEVARWGPERFASGLIEAVEIASASPRGRRLARAS</sequence>
<protein>
    <submittedName>
        <fullName evidence="2">Alpha-D-kanosaminyltransferase</fullName>
        <ecNumber evidence="2">2.4.1.301</ecNumber>
    </submittedName>
</protein>
<dbReference type="EC" id="2.4.1.301" evidence="2"/>